<feature type="transmembrane region" description="Helical" evidence="2">
    <location>
        <begin position="200"/>
        <end position="224"/>
    </location>
</feature>
<evidence type="ECO:0000313" key="4">
    <source>
        <dbReference type="EMBL" id="CEP00717.1"/>
    </source>
</evidence>
<keyword evidence="5" id="KW-1185">Reference proteome</keyword>
<keyword evidence="3" id="KW-0732">Signal</keyword>
<feature type="signal peptide" evidence="3">
    <location>
        <begin position="1"/>
        <end position="19"/>
    </location>
</feature>
<gene>
    <name evidence="4" type="ORF">PBRA_001771</name>
</gene>
<feature type="chain" id="PRO_5005193660" evidence="3">
    <location>
        <begin position="20"/>
        <end position="258"/>
    </location>
</feature>
<evidence type="ECO:0000256" key="2">
    <source>
        <dbReference type="SAM" id="Phobius"/>
    </source>
</evidence>
<accession>A0A0G4IZQ7</accession>
<dbReference type="Proteomes" id="UP000039324">
    <property type="component" value="Unassembled WGS sequence"/>
</dbReference>
<keyword evidence="2" id="KW-1133">Transmembrane helix</keyword>
<sequence length="258" mass="27873">MRVRRVPMGLLLPVLMVCGQQDEAPRYEVVRGCRSQLVAIIPTSLMERYLDTSGKNVCVDVVPVLYSPIARTGRPTWQPVPHDSDTSSQHVKQVATRPAEVDVPDQSRNASSRATSRDVGDGAGQPRNPPAPSEPPVDGTLPERTSTPVTQQRSPPDSPQSDDAPSTSAFSAKHPLQTAAPEPQPRAGQTRPSFRQQHPAGFYAGGALAILFIVIAIVTLLIILRKRWVNSNTRTEYVSPGDLSLQLQCTARCAGNSA</sequence>
<protein>
    <submittedName>
        <fullName evidence="4">Uncharacterized protein</fullName>
    </submittedName>
</protein>
<dbReference type="AlphaFoldDB" id="A0A0G4IZQ7"/>
<evidence type="ECO:0000256" key="1">
    <source>
        <dbReference type="SAM" id="MobiDB-lite"/>
    </source>
</evidence>
<reference evidence="4 5" key="1">
    <citation type="submission" date="2015-02" db="EMBL/GenBank/DDBJ databases">
        <authorList>
            <person name="Chooi Y.-H."/>
        </authorList>
    </citation>
    <scope>NUCLEOTIDE SEQUENCE [LARGE SCALE GENOMIC DNA]</scope>
    <source>
        <strain evidence="4">E3</strain>
    </source>
</reference>
<evidence type="ECO:0000256" key="3">
    <source>
        <dbReference type="SAM" id="SignalP"/>
    </source>
</evidence>
<proteinExistence type="predicted"/>
<feature type="compositionally biased region" description="Low complexity" evidence="1">
    <location>
        <begin position="151"/>
        <end position="163"/>
    </location>
</feature>
<keyword evidence="2" id="KW-0812">Transmembrane</keyword>
<dbReference type="EMBL" id="CDSF01000101">
    <property type="protein sequence ID" value="CEP00717.1"/>
    <property type="molecule type" value="Genomic_DNA"/>
</dbReference>
<keyword evidence="2" id="KW-0472">Membrane</keyword>
<name>A0A0G4IZQ7_PLABS</name>
<evidence type="ECO:0000313" key="5">
    <source>
        <dbReference type="Proteomes" id="UP000039324"/>
    </source>
</evidence>
<organism evidence="4 5">
    <name type="scientific">Plasmodiophora brassicae</name>
    <name type="common">Clubroot disease agent</name>
    <dbReference type="NCBI Taxonomy" id="37360"/>
    <lineage>
        <taxon>Eukaryota</taxon>
        <taxon>Sar</taxon>
        <taxon>Rhizaria</taxon>
        <taxon>Endomyxa</taxon>
        <taxon>Phytomyxea</taxon>
        <taxon>Plasmodiophorida</taxon>
        <taxon>Plasmodiophoridae</taxon>
        <taxon>Plasmodiophora</taxon>
    </lineage>
</organism>
<feature type="region of interest" description="Disordered" evidence="1">
    <location>
        <begin position="71"/>
        <end position="196"/>
    </location>
</feature>